<dbReference type="Proteomes" id="UP001603978">
    <property type="component" value="Unassembled WGS sequence"/>
</dbReference>
<dbReference type="Pfam" id="PF06689">
    <property type="entry name" value="zf-C4_ClpX"/>
    <property type="match status" value="1"/>
</dbReference>
<evidence type="ECO:0000313" key="5">
    <source>
        <dbReference type="Proteomes" id="UP001603978"/>
    </source>
</evidence>
<feature type="binding site" evidence="1">
    <location>
        <position position="42"/>
    </location>
    <ligand>
        <name>Zn(2+)</name>
        <dbReference type="ChEBI" id="CHEBI:29105"/>
    </ligand>
</feature>
<feature type="binding site" evidence="1">
    <location>
        <position position="20"/>
    </location>
    <ligand>
        <name>Zn(2+)</name>
        <dbReference type="ChEBI" id="CHEBI:29105"/>
    </ligand>
</feature>
<dbReference type="Gene3D" id="6.20.220.10">
    <property type="entry name" value="ClpX chaperone, C4-type zinc finger domain"/>
    <property type="match status" value="1"/>
</dbReference>
<evidence type="ECO:0000313" key="4">
    <source>
        <dbReference type="EMBL" id="MFG1703455.1"/>
    </source>
</evidence>
<comment type="similarity">
    <text evidence="1">Belongs to the ClpX chaperone family.</text>
</comment>
<dbReference type="SMART" id="SM00994">
    <property type="entry name" value="zf-C4_ClpX"/>
    <property type="match status" value="1"/>
</dbReference>
<gene>
    <name evidence="4" type="ORF">ACFLIM_09690</name>
</gene>
<dbReference type="EMBL" id="JBICRM010000005">
    <property type="protein sequence ID" value="MFG1703455.1"/>
    <property type="molecule type" value="Genomic_DNA"/>
</dbReference>
<organism evidence="4 5">
    <name type="scientific">Nonomuraea marmarensis</name>
    <dbReference type="NCBI Taxonomy" id="3351344"/>
    <lineage>
        <taxon>Bacteria</taxon>
        <taxon>Bacillati</taxon>
        <taxon>Actinomycetota</taxon>
        <taxon>Actinomycetes</taxon>
        <taxon>Streptosporangiales</taxon>
        <taxon>Streptosporangiaceae</taxon>
        <taxon>Nonomuraea</taxon>
    </lineage>
</organism>
<keyword evidence="1" id="KW-0862">Zinc</keyword>
<dbReference type="InterPro" id="IPR038366">
    <property type="entry name" value="Znf_CppX_C4_sf"/>
</dbReference>
<feature type="binding site" evidence="1">
    <location>
        <position position="45"/>
    </location>
    <ligand>
        <name>Zn(2+)</name>
        <dbReference type="ChEBI" id="CHEBI:29105"/>
    </ligand>
</feature>
<feature type="domain" description="ClpX-type ZB" evidence="3">
    <location>
        <begin position="6"/>
        <end position="61"/>
    </location>
</feature>
<keyword evidence="1" id="KW-0479">Metal-binding</keyword>
<dbReference type="SUPFAM" id="SSF57716">
    <property type="entry name" value="Glucocorticoid receptor-like (DNA-binding domain)"/>
    <property type="match status" value="1"/>
</dbReference>
<keyword evidence="1" id="KW-0143">Chaperone</keyword>
<protein>
    <submittedName>
        <fullName evidence="4">ClpX C4-type zinc finger protein</fullName>
    </submittedName>
</protein>
<name>A0ABW7AAX4_9ACTN</name>
<reference evidence="4 5" key="1">
    <citation type="submission" date="2024-10" db="EMBL/GenBank/DDBJ databases">
        <authorList>
            <person name="Topkara A.R."/>
            <person name="Saygin H."/>
        </authorList>
    </citation>
    <scope>NUCLEOTIDE SEQUENCE [LARGE SCALE GENOMIC DNA]</scope>
    <source>
        <strain evidence="4 5">M3C6</strain>
    </source>
</reference>
<dbReference type="PROSITE" id="PS51902">
    <property type="entry name" value="CLPX_ZB"/>
    <property type="match status" value="1"/>
</dbReference>
<evidence type="ECO:0000256" key="1">
    <source>
        <dbReference type="PROSITE-ProRule" id="PRU01250"/>
    </source>
</evidence>
<comment type="caution">
    <text evidence="4">The sequence shown here is derived from an EMBL/GenBank/DDBJ whole genome shotgun (WGS) entry which is preliminary data.</text>
</comment>
<dbReference type="RefSeq" id="WP_393164422.1">
    <property type="nucleotide sequence ID" value="NZ_JBICRM010000005.1"/>
</dbReference>
<dbReference type="InterPro" id="IPR010603">
    <property type="entry name" value="Znf_CppX_C4"/>
</dbReference>
<keyword evidence="5" id="KW-1185">Reference proteome</keyword>
<sequence length="141" mass="15741">MTRSKGRRRMTPVEEVATRCSFCGTSHAEAKRVVAGPGVYICDACIELAHRLLSDPPQGSEPQRAHRGPDPEAEWLPGMSDDDLLASLPRHALTIEQAERDLRAWVRILRDRGVTWARIGQALGISRQAAWDRFAADVEDR</sequence>
<feature type="region of interest" description="Disordered" evidence="2">
    <location>
        <begin position="53"/>
        <end position="79"/>
    </location>
</feature>
<dbReference type="InterPro" id="IPR059188">
    <property type="entry name" value="Znf_CLPX-like"/>
</dbReference>
<accession>A0ABW7AAX4</accession>
<feature type="binding site" evidence="1">
    <location>
        <position position="23"/>
    </location>
    <ligand>
        <name>Zn(2+)</name>
        <dbReference type="ChEBI" id="CHEBI:29105"/>
    </ligand>
</feature>
<evidence type="ECO:0000259" key="3">
    <source>
        <dbReference type="PROSITE" id="PS51902"/>
    </source>
</evidence>
<proteinExistence type="inferred from homology"/>
<evidence type="ECO:0000256" key="2">
    <source>
        <dbReference type="SAM" id="MobiDB-lite"/>
    </source>
</evidence>